<dbReference type="KEGG" id="dmr:Deima_2298"/>
<dbReference type="EMBL" id="CP002454">
    <property type="protein sequence ID" value="ADV67936.1"/>
    <property type="molecule type" value="Genomic_DNA"/>
</dbReference>
<keyword evidence="1" id="KW-0472">Membrane</keyword>
<dbReference type="RefSeq" id="WP_013557441.1">
    <property type="nucleotide sequence ID" value="NC_014958.1"/>
</dbReference>
<dbReference type="OrthoDB" id="72996at2"/>
<dbReference type="Proteomes" id="UP000008635">
    <property type="component" value="Chromosome"/>
</dbReference>
<dbReference type="HOGENOM" id="CLU_189778_0_0_0"/>
<proteinExistence type="predicted"/>
<protein>
    <submittedName>
        <fullName evidence="2">Uncharacterized protein</fullName>
    </submittedName>
</protein>
<name>E8UA47_DEIML</name>
<sequence length="92" mass="10019" precursor="true">MSGVPNPHHTENDVLPAWVYPLGFWVALPVLAVGVLFPDLAGWAVWWMLLVPTLAAVIVAVVNWRRDRRVSVAALVALLGLAVVFVVKGLLK</sequence>
<feature type="transmembrane region" description="Helical" evidence="1">
    <location>
        <begin position="70"/>
        <end position="91"/>
    </location>
</feature>
<keyword evidence="1" id="KW-1133">Transmembrane helix</keyword>
<accession>E8UA47</accession>
<reference evidence="3" key="2">
    <citation type="submission" date="2011-01" db="EMBL/GenBank/DDBJ databases">
        <title>The complete genome of Deinococcus maricopensis DSM 21211.</title>
        <authorList>
            <consortium name="US DOE Joint Genome Institute (JGI-PGF)"/>
            <person name="Lucas S."/>
            <person name="Copeland A."/>
            <person name="Lapidus A."/>
            <person name="Goodwin L."/>
            <person name="Pitluck S."/>
            <person name="Kyrpides N."/>
            <person name="Mavromatis K."/>
            <person name="Pagani I."/>
            <person name="Ivanova N."/>
            <person name="Ovchinnikova G."/>
            <person name="Zeytun A."/>
            <person name="Detter J.C."/>
            <person name="Han C."/>
            <person name="Land M."/>
            <person name="Hauser L."/>
            <person name="Markowitz V."/>
            <person name="Cheng J.-F."/>
            <person name="Hugenholtz P."/>
            <person name="Woyke T."/>
            <person name="Wu D."/>
            <person name="Pukall R."/>
            <person name="Gehrich-Schroeter G."/>
            <person name="Brambilla E."/>
            <person name="Klenk H.-P."/>
            <person name="Eisen J.A."/>
        </authorList>
    </citation>
    <scope>NUCLEOTIDE SEQUENCE [LARGE SCALE GENOMIC DNA]</scope>
    <source>
        <strain evidence="3">DSM 21211 / LMG 22137 / NRRL B-23946 / LB-34</strain>
    </source>
</reference>
<dbReference type="STRING" id="709986.Deima_2298"/>
<keyword evidence="3" id="KW-1185">Reference proteome</keyword>
<evidence type="ECO:0000313" key="2">
    <source>
        <dbReference type="EMBL" id="ADV67936.1"/>
    </source>
</evidence>
<feature type="transmembrane region" description="Helical" evidence="1">
    <location>
        <begin position="44"/>
        <end position="64"/>
    </location>
</feature>
<feature type="transmembrane region" description="Helical" evidence="1">
    <location>
        <begin position="17"/>
        <end position="37"/>
    </location>
</feature>
<dbReference type="AlphaFoldDB" id="E8UA47"/>
<evidence type="ECO:0000313" key="3">
    <source>
        <dbReference type="Proteomes" id="UP000008635"/>
    </source>
</evidence>
<gene>
    <name evidence="2" type="ordered locus">Deima_2298</name>
</gene>
<evidence type="ECO:0000256" key="1">
    <source>
        <dbReference type="SAM" id="Phobius"/>
    </source>
</evidence>
<reference evidence="2 3" key="1">
    <citation type="journal article" date="2011" name="Stand. Genomic Sci.">
        <title>Complete genome sequence of Deinococcus maricopensis type strain (LB-34).</title>
        <authorList>
            <person name="Pukall R."/>
            <person name="Zeytun A."/>
            <person name="Lucas S."/>
            <person name="Lapidus A."/>
            <person name="Hammon N."/>
            <person name="Deshpande S."/>
            <person name="Nolan M."/>
            <person name="Cheng J.F."/>
            <person name="Pitluck S."/>
            <person name="Liolios K."/>
            <person name="Pagani I."/>
            <person name="Mikhailova N."/>
            <person name="Ivanova N."/>
            <person name="Mavromatis K."/>
            <person name="Pati A."/>
            <person name="Tapia R."/>
            <person name="Han C."/>
            <person name="Goodwin L."/>
            <person name="Chen A."/>
            <person name="Palaniappan K."/>
            <person name="Land M."/>
            <person name="Hauser L."/>
            <person name="Chang Y.J."/>
            <person name="Jeffries C.D."/>
            <person name="Brambilla E.M."/>
            <person name="Rohde M."/>
            <person name="Goker M."/>
            <person name="Detter J.C."/>
            <person name="Woyke T."/>
            <person name="Bristow J."/>
            <person name="Eisen J.A."/>
            <person name="Markowitz V."/>
            <person name="Hugenholtz P."/>
            <person name="Kyrpides N.C."/>
            <person name="Klenk H.P."/>
        </authorList>
    </citation>
    <scope>NUCLEOTIDE SEQUENCE [LARGE SCALE GENOMIC DNA]</scope>
    <source>
        <strain evidence="3">DSM 21211 / LMG 22137 / NRRL B-23946 / LB-34</strain>
    </source>
</reference>
<keyword evidence="1" id="KW-0812">Transmembrane</keyword>
<organism evidence="2 3">
    <name type="scientific">Deinococcus maricopensis (strain DSM 21211 / LMG 22137 / NRRL B-23946 / LB-34)</name>
    <dbReference type="NCBI Taxonomy" id="709986"/>
    <lineage>
        <taxon>Bacteria</taxon>
        <taxon>Thermotogati</taxon>
        <taxon>Deinococcota</taxon>
        <taxon>Deinococci</taxon>
        <taxon>Deinococcales</taxon>
        <taxon>Deinococcaceae</taxon>
        <taxon>Deinococcus</taxon>
    </lineage>
</organism>